<organism evidence="2 3">
    <name type="scientific">Cohnella candidum</name>
    <dbReference type="NCBI Taxonomy" id="2674991"/>
    <lineage>
        <taxon>Bacteria</taxon>
        <taxon>Bacillati</taxon>
        <taxon>Bacillota</taxon>
        <taxon>Bacilli</taxon>
        <taxon>Bacillales</taxon>
        <taxon>Paenibacillaceae</taxon>
        <taxon>Cohnella</taxon>
    </lineage>
</organism>
<proteinExistence type="predicted"/>
<keyword evidence="3" id="KW-1185">Reference proteome</keyword>
<dbReference type="GO" id="GO:0043565">
    <property type="term" value="F:sequence-specific DNA binding"/>
    <property type="evidence" value="ECO:0007669"/>
    <property type="project" value="InterPro"/>
</dbReference>
<gene>
    <name evidence="2" type="ORF">EAV92_12450</name>
</gene>
<dbReference type="Proteomes" id="UP000269097">
    <property type="component" value="Chromosome"/>
</dbReference>
<protein>
    <recommendedName>
        <fullName evidence="1">HTH araC/xylS-type domain-containing protein</fullName>
    </recommendedName>
</protein>
<dbReference type="Gene3D" id="1.10.10.60">
    <property type="entry name" value="Homeodomain-like"/>
    <property type="match status" value="1"/>
</dbReference>
<evidence type="ECO:0000259" key="1">
    <source>
        <dbReference type="PROSITE" id="PS01124"/>
    </source>
</evidence>
<dbReference type="InterPro" id="IPR018060">
    <property type="entry name" value="HTH_AraC"/>
</dbReference>
<evidence type="ECO:0000313" key="3">
    <source>
        <dbReference type="Proteomes" id="UP000269097"/>
    </source>
</evidence>
<accession>A0A3G3JZK6</accession>
<sequence>MFLQHLDRDLASPAKATAIQLADRIEFFIRQNYASGITNSVLQKKMKEVGFQYISHYSTCFSKSEGLSPSDFRRKFARER</sequence>
<dbReference type="PROSITE" id="PS01124">
    <property type="entry name" value="HTH_ARAC_FAMILY_2"/>
    <property type="match status" value="1"/>
</dbReference>
<dbReference type="GO" id="GO:0003700">
    <property type="term" value="F:DNA-binding transcription factor activity"/>
    <property type="evidence" value="ECO:0007669"/>
    <property type="project" value="InterPro"/>
</dbReference>
<dbReference type="EMBL" id="CP033433">
    <property type="protein sequence ID" value="AYQ73307.1"/>
    <property type="molecule type" value="Genomic_DNA"/>
</dbReference>
<dbReference type="KEGG" id="coh:EAV92_12450"/>
<reference evidence="2 3" key="1">
    <citation type="submission" date="2018-10" db="EMBL/GenBank/DDBJ databases">
        <title>Genome Sequence of Cohnella sp.</title>
        <authorList>
            <person name="Srinivasan S."/>
            <person name="Kim M.K."/>
        </authorList>
    </citation>
    <scope>NUCLEOTIDE SEQUENCE [LARGE SCALE GENOMIC DNA]</scope>
    <source>
        <strain evidence="2 3">18JY8-7</strain>
    </source>
</reference>
<dbReference type="AlphaFoldDB" id="A0A3G3JZK6"/>
<feature type="domain" description="HTH araC/xylS-type" evidence="1">
    <location>
        <begin position="48"/>
        <end position="75"/>
    </location>
</feature>
<evidence type="ECO:0000313" key="2">
    <source>
        <dbReference type="EMBL" id="AYQ73307.1"/>
    </source>
</evidence>
<name>A0A3G3JZK6_9BACL</name>